<reference evidence="4 5" key="1">
    <citation type="journal article" date="2019" name="Int. J. Syst. Evol. Microbiol.">
        <title>The Global Catalogue of Microorganisms (GCM) 10K type strain sequencing project: providing services to taxonomists for standard genome sequencing and annotation.</title>
        <authorList>
            <consortium name="The Broad Institute Genomics Platform"/>
            <consortium name="The Broad Institute Genome Sequencing Center for Infectious Disease"/>
            <person name="Wu L."/>
            <person name="Ma J."/>
        </authorList>
    </citation>
    <scope>NUCLEOTIDE SEQUENCE [LARGE SCALE GENOMIC DNA]</scope>
    <source>
        <strain evidence="4 5">JCM 10671</strain>
    </source>
</reference>
<dbReference type="NCBIfam" id="NF009467">
    <property type="entry name" value="PRK12826.1-3"/>
    <property type="match status" value="1"/>
</dbReference>
<proteinExistence type="inferred from homology"/>
<keyword evidence="3" id="KW-0520">NAD</keyword>
<dbReference type="NCBIfam" id="TIGR03971">
    <property type="entry name" value="SDR_subfam_1"/>
    <property type="match status" value="1"/>
</dbReference>
<dbReference type="Gene3D" id="3.40.50.720">
    <property type="entry name" value="NAD(P)-binding Rossmann-like Domain"/>
    <property type="match status" value="1"/>
</dbReference>
<comment type="similarity">
    <text evidence="1">Belongs to the short-chain dehydrogenases/reductases (SDR) family.</text>
</comment>
<evidence type="ECO:0000313" key="4">
    <source>
        <dbReference type="EMBL" id="GAA0628825.1"/>
    </source>
</evidence>
<accession>A0ABN1H4K1</accession>
<dbReference type="InterPro" id="IPR002347">
    <property type="entry name" value="SDR_fam"/>
</dbReference>
<keyword evidence="5" id="KW-1185">Reference proteome</keyword>
<dbReference type="Proteomes" id="UP001500957">
    <property type="component" value="Unassembled WGS sequence"/>
</dbReference>
<dbReference type="InterPro" id="IPR036291">
    <property type="entry name" value="NAD(P)-bd_dom_sf"/>
</dbReference>
<evidence type="ECO:0000256" key="3">
    <source>
        <dbReference type="ARBA" id="ARBA00023027"/>
    </source>
</evidence>
<gene>
    <name evidence="4" type="ORF">GCM10009547_35610</name>
</gene>
<evidence type="ECO:0000256" key="1">
    <source>
        <dbReference type="ARBA" id="ARBA00006484"/>
    </source>
</evidence>
<dbReference type="InterPro" id="IPR023985">
    <property type="entry name" value="SDR_subfam_1"/>
</dbReference>
<organism evidence="4 5">
    <name type="scientific">Sporichthya brevicatena</name>
    <dbReference type="NCBI Taxonomy" id="171442"/>
    <lineage>
        <taxon>Bacteria</taxon>
        <taxon>Bacillati</taxon>
        <taxon>Actinomycetota</taxon>
        <taxon>Actinomycetes</taxon>
        <taxon>Sporichthyales</taxon>
        <taxon>Sporichthyaceae</taxon>
        <taxon>Sporichthya</taxon>
    </lineage>
</organism>
<evidence type="ECO:0000313" key="5">
    <source>
        <dbReference type="Proteomes" id="UP001500957"/>
    </source>
</evidence>
<dbReference type="PANTHER" id="PTHR24321:SF8">
    <property type="entry name" value="ESTRADIOL 17-BETA-DEHYDROGENASE 8-RELATED"/>
    <property type="match status" value="1"/>
</dbReference>
<dbReference type="EMBL" id="BAAAHE010000034">
    <property type="protein sequence ID" value="GAA0628825.1"/>
    <property type="molecule type" value="Genomic_DNA"/>
</dbReference>
<dbReference type="InterPro" id="IPR020904">
    <property type="entry name" value="Sc_DH/Rdtase_CS"/>
</dbReference>
<evidence type="ECO:0000256" key="2">
    <source>
        <dbReference type="ARBA" id="ARBA00023002"/>
    </source>
</evidence>
<dbReference type="PROSITE" id="PS00061">
    <property type="entry name" value="ADH_SHORT"/>
    <property type="match status" value="1"/>
</dbReference>
<keyword evidence="2" id="KW-0560">Oxidoreductase</keyword>
<comment type="caution">
    <text evidence="4">The sequence shown here is derived from an EMBL/GenBank/DDBJ whole genome shotgun (WGS) entry which is preliminary data.</text>
</comment>
<dbReference type="Pfam" id="PF13561">
    <property type="entry name" value="adh_short_C2"/>
    <property type="match status" value="1"/>
</dbReference>
<protein>
    <submittedName>
        <fullName evidence="4">Mycofactocin-coupled SDR family oxidoreductase</fullName>
    </submittedName>
</protein>
<sequence length="271" mass="28368">MGILDGKVAFITGAARGQGRRHAIRMAAEGADILAVDLCEQYDTVPYAMSTDADLAETVREVEGLDRRIVAVKADVRDRSALAAAAEKGLAELGRLDIVVANAAIAPLELAPASPTRSWQDIIDTNLTGVFHTVEVSLPAMISGGNGGAIVLINSTAGLKGTLAMKTVGGYAYSASKHAMVGLMRAYATELAQHSIRVNTVHPAGVDTPMVVNPAMAELMANRDLSAWTNLLPVGRMSPDDISSAVLWLVSDAARYVTGVTLPVDAGFTTK</sequence>
<dbReference type="SUPFAM" id="SSF51735">
    <property type="entry name" value="NAD(P)-binding Rossmann-fold domains"/>
    <property type="match status" value="1"/>
</dbReference>
<dbReference type="PRINTS" id="PR00081">
    <property type="entry name" value="GDHRDH"/>
</dbReference>
<dbReference type="RefSeq" id="WP_344607224.1">
    <property type="nucleotide sequence ID" value="NZ_BAAAHE010000034.1"/>
</dbReference>
<dbReference type="PRINTS" id="PR00080">
    <property type="entry name" value="SDRFAMILY"/>
</dbReference>
<dbReference type="PANTHER" id="PTHR24321">
    <property type="entry name" value="DEHYDROGENASES, SHORT CHAIN"/>
    <property type="match status" value="1"/>
</dbReference>
<dbReference type="CDD" id="cd05233">
    <property type="entry name" value="SDR_c"/>
    <property type="match status" value="1"/>
</dbReference>
<name>A0ABN1H4K1_9ACTN</name>